<proteinExistence type="predicted"/>
<dbReference type="InterPro" id="IPR036721">
    <property type="entry name" value="RCK_C_sf"/>
</dbReference>
<comment type="caution">
    <text evidence="2">The sequence shown here is derived from an EMBL/GenBank/DDBJ whole genome shotgun (WGS) entry which is preliminary data.</text>
</comment>
<organism evidence="2 3">
    <name type="scientific">Halovivax asiaticus JCM 14624</name>
    <dbReference type="NCBI Taxonomy" id="1227490"/>
    <lineage>
        <taxon>Archaea</taxon>
        <taxon>Methanobacteriati</taxon>
        <taxon>Methanobacteriota</taxon>
        <taxon>Stenosarchaea group</taxon>
        <taxon>Halobacteria</taxon>
        <taxon>Halobacteriales</taxon>
        <taxon>Natrialbaceae</taxon>
        <taxon>Halovivax</taxon>
    </lineage>
</organism>
<evidence type="ECO:0000313" key="3">
    <source>
        <dbReference type="Proteomes" id="UP000011560"/>
    </source>
</evidence>
<protein>
    <submittedName>
        <fullName evidence="2">TrkA-N domain-containing protein</fullName>
    </submittedName>
</protein>
<accession>M0BBV4</accession>
<dbReference type="GO" id="GO:0008324">
    <property type="term" value="F:monoatomic cation transmembrane transporter activity"/>
    <property type="evidence" value="ECO:0007669"/>
    <property type="project" value="InterPro"/>
</dbReference>
<dbReference type="Gene3D" id="3.30.70.1450">
    <property type="entry name" value="Regulator of K+ conductance, C-terminal domain"/>
    <property type="match status" value="1"/>
</dbReference>
<evidence type="ECO:0000259" key="1">
    <source>
        <dbReference type="PROSITE" id="PS51202"/>
    </source>
</evidence>
<dbReference type="EMBL" id="AOIQ01000021">
    <property type="protein sequence ID" value="ELZ08305.1"/>
    <property type="molecule type" value="Genomic_DNA"/>
</dbReference>
<sequence>MELTVTEGAPMSGELLNTAMERGNLPEGCLVVALMRDGEIRAPRGDTRICAGDEVTVFTDDASLSDAVQAFTGNHR</sequence>
<dbReference type="STRING" id="1227490.C479_13238"/>
<dbReference type="InterPro" id="IPR006037">
    <property type="entry name" value="RCK_C"/>
</dbReference>
<name>M0BBV4_9EURY</name>
<reference evidence="2 3" key="1">
    <citation type="journal article" date="2014" name="PLoS Genet.">
        <title>Phylogenetically driven sequencing of extremely halophilic archaea reveals strategies for static and dynamic osmo-response.</title>
        <authorList>
            <person name="Becker E.A."/>
            <person name="Seitzer P.M."/>
            <person name="Tritt A."/>
            <person name="Larsen D."/>
            <person name="Krusor M."/>
            <person name="Yao A.I."/>
            <person name="Wu D."/>
            <person name="Madern D."/>
            <person name="Eisen J.A."/>
            <person name="Darling A.E."/>
            <person name="Facciotti M.T."/>
        </authorList>
    </citation>
    <scope>NUCLEOTIDE SEQUENCE [LARGE SCALE GENOMIC DNA]</scope>
    <source>
        <strain evidence="2 3">JCM 14624</strain>
    </source>
</reference>
<dbReference type="GO" id="GO:0006813">
    <property type="term" value="P:potassium ion transport"/>
    <property type="evidence" value="ECO:0007669"/>
    <property type="project" value="InterPro"/>
</dbReference>
<dbReference type="Pfam" id="PF02080">
    <property type="entry name" value="TrkA_C"/>
    <property type="match status" value="1"/>
</dbReference>
<evidence type="ECO:0000313" key="2">
    <source>
        <dbReference type="EMBL" id="ELZ08305.1"/>
    </source>
</evidence>
<feature type="domain" description="RCK C-terminal" evidence="1">
    <location>
        <begin position="1"/>
        <end position="74"/>
    </location>
</feature>
<dbReference type="PROSITE" id="PS51202">
    <property type="entry name" value="RCK_C"/>
    <property type="match status" value="1"/>
</dbReference>
<dbReference type="SUPFAM" id="SSF116726">
    <property type="entry name" value="TrkA C-terminal domain-like"/>
    <property type="match status" value="1"/>
</dbReference>
<dbReference type="Proteomes" id="UP000011560">
    <property type="component" value="Unassembled WGS sequence"/>
</dbReference>
<gene>
    <name evidence="2" type="ORF">C479_13238</name>
</gene>
<keyword evidence="3" id="KW-1185">Reference proteome</keyword>
<dbReference type="AlphaFoldDB" id="M0BBV4"/>